<dbReference type="HOGENOM" id="CLU_3390443_0_0_10"/>
<organism evidence="1 2">
    <name type="scientific">Niastella koreensis (strain DSM 17620 / KACC 11465 / NBRC 106392 / GR20-10)</name>
    <dbReference type="NCBI Taxonomy" id="700598"/>
    <lineage>
        <taxon>Bacteria</taxon>
        <taxon>Pseudomonadati</taxon>
        <taxon>Bacteroidota</taxon>
        <taxon>Chitinophagia</taxon>
        <taxon>Chitinophagales</taxon>
        <taxon>Chitinophagaceae</taxon>
        <taxon>Niastella</taxon>
    </lineage>
</organism>
<dbReference type="AlphaFoldDB" id="G8TMU0"/>
<accession>G8TMU0</accession>
<name>G8TMU0_NIAKG</name>
<dbReference type="EMBL" id="CP003178">
    <property type="protein sequence ID" value="AEW03111.1"/>
    <property type="molecule type" value="Genomic_DNA"/>
</dbReference>
<dbReference type="KEGG" id="nko:Niako_6889"/>
<reference evidence="1 2" key="1">
    <citation type="submission" date="2011-12" db="EMBL/GenBank/DDBJ databases">
        <title>The complete genome of Niastella koreensis GR20-10.</title>
        <authorList>
            <consortium name="US DOE Joint Genome Institute (JGI-PGF)"/>
            <person name="Lucas S."/>
            <person name="Han J."/>
            <person name="Lapidus A."/>
            <person name="Bruce D."/>
            <person name="Goodwin L."/>
            <person name="Pitluck S."/>
            <person name="Peters L."/>
            <person name="Kyrpides N."/>
            <person name="Mavromatis K."/>
            <person name="Ivanova N."/>
            <person name="Mikhailova N."/>
            <person name="Davenport K."/>
            <person name="Saunders E."/>
            <person name="Detter J.C."/>
            <person name="Tapia R."/>
            <person name="Han C."/>
            <person name="Land M."/>
            <person name="Hauser L."/>
            <person name="Markowitz V."/>
            <person name="Cheng J.-F."/>
            <person name="Hugenholtz P."/>
            <person name="Woyke T."/>
            <person name="Wu D."/>
            <person name="Tindall B."/>
            <person name="Pomrenke H."/>
            <person name="Brambilla E."/>
            <person name="Klenk H.-P."/>
            <person name="Eisen J.A."/>
        </authorList>
    </citation>
    <scope>NUCLEOTIDE SEQUENCE [LARGE SCALE GENOMIC DNA]</scope>
    <source>
        <strain evidence="2">DSM 17620 / KACC 11465 / NBRC 106392 / GR20-10</strain>
    </source>
</reference>
<proteinExistence type="predicted"/>
<evidence type="ECO:0000313" key="2">
    <source>
        <dbReference type="Proteomes" id="UP000005438"/>
    </source>
</evidence>
<dbReference type="STRING" id="700598.Niako_6889"/>
<protein>
    <submittedName>
        <fullName evidence="1">Uncharacterized protein</fullName>
    </submittedName>
</protein>
<dbReference type="Proteomes" id="UP000005438">
    <property type="component" value="Chromosome"/>
</dbReference>
<evidence type="ECO:0000313" key="1">
    <source>
        <dbReference type="EMBL" id="AEW03111.1"/>
    </source>
</evidence>
<sequence length="32" mass="3624">MVGLFARKSILKVLSSYYGYVKELLTALVFTL</sequence>
<gene>
    <name evidence="1" type="ordered locus">Niako_6889</name>
</gene>